<evidence type="ECO:0000259" key="2">
    <source>
        <dbReference type="Pfam" id="PF19089"/>
    </source>
</evidence>
<dbReference type="Proteomes" id="UP001501207">
    <property type="component" value="Unassembled WGS sequence"/>
</dbReference>
<protein>
    <submittedName>
        <fullName evidence="3">DUF5777 family beta-barrel protein</fullName>
    </submittedName>
</protein>
<dbReference type="InterPro" id="IPR045916">
    <property type="entry name" value="DUF5777"/>
</dbReference>
<sequence length="330" mass="37014">MKYLFFLLLPVISAPVAAQESLSRLFSGDSLQQPQPVTATFKSDHIVNGQSNETLHRQDLVVNISHRFDDIAGKYGGIKTFFGLDNSTDIKIQLEYGISDRLTAGLARAKGAPEARATAIGFNSETQLWEGSLKFRLLQQTTDNKVPLAITLFSNAVISSRAALDDPTSDISFSDFGDRWSFTGQAIIARKFSDNFSLAVLPTYSRRNLVAFGDMNNLFSLGLGGRIKFTRHMAIIMDCFLPFRSRESRDYFKQQDITFYPPLAIGWEIETGGHVFHINFTNSTALLENQFIPYTTRSWTHGGFRWGFNISRTFSLSPRQSRKEGTGYGK</sequence>
<evidence type="ECO:0000256" key="1">
    <source>
        <dbReference type="SAM" id="SignalP"/>
    </source>
</evidence>
<keyword evidence="1" id="KW-0732">Signal</keyword>
<dbReference type="EMBL" id="BAABFN010000002">
    <property type="protein sequence ID" value="GAA4308274.1"/>
    <property type="molecule type" value="Genomic_DNA"/>
</dbReference>
<keyword evidence="4" id="KW-1185">Reference proteome</keyword>
<dbReference type="Pfam" id="PF19089">
    <property type="entry name" value="DUF5777"/>
    <property type="match status" value="1"/>
</dbReference>
<comment type="caution">
    <text evidence="3">The sequence shown here is derived from an EMBL/GenBank/DDBJ whole genome shotgun (WGS) entry which is preliminary data.</text>
</comment>
<accession>A0ABP8FPC0</accession>
<evidence type="ECO:0000313" key="3">
    <source>
        <dbReference type="EMBL" id="GAA4308274.1"/>
    </source>
</evidence>
<feature type="domain" description="DUF5777" evidence="2">
    <location>
        <begin position="41"/>
        <end position="314"/>
    </location>
</feature>
<evidence type="ECO:0000313" key="4">
    <source>
        <dbReference type="Proteomes" id="UP001501207"/>
    </source>
</evidence>
<reference evidence="4" key="1">
    <citation type="journal article" date="2019" name="Int. J. Syst. Evol. Microbiol.">
        <title>The Global Catalogue of Microorganisms (GCM) 10K type strain sequencing project: providing services to taxonomists for standard genome sequencing and annotation.</title>
        <authorList>
            <consortium name="The Broad Institute Genomics Platform"/>
            <consortium name="The Broad Institute Genome Sequencing Center for Infectious Disease"/>
            <person name="Wu L."/>
            <person name="Ma J."/>
        </authorList>
    </citation>
    <scope>NUCLEOTIDE SEQUENCE [LARGE SCALE GENOMIC DNA]</scope>
    <source>
        <strain evidence="4">JCM 17664</strain>
    </source>
</reference>
<organism evidence="3 4">
    <name type="scientific">Compostibacter hankyongensis</name>
    <dbReference type="NCBI Taxonomy" id="1007089"/>
    <lineage>
        <taxon>Bacteria</taxon>
        <taxon>Pseudomonadati</taxon>
        <taxon>Bacteroidota</taxon>
        <taxon>Chitinophagia</taxon>
        <taxon>Chitinophagales</taxon>
        <taxon>Chitinophagaceae</taxon>
        <taxon>Compostibacter</taxon>
    </lineage>
</organism>
<feature type="chain" id="PRO_5045240182" evidence="1">
    <location>
        <begin position="19"/>
        <end position="330"/>
    </location>
</feature>
<name>A0ABP8FPC0_9BACT</name>
<dbReference type="RefSeq" id="WP_344977933.1">
    <property type="nucleotide sequence ID" value="NZ_BAABFN010000002.1"/>
</dbReference>
<gene>
    <name evidence="3" type="ORF">GCM10023143_15490</name>
</gene>
<feature type="signal peptide" evidence="1">
    <location>
        <begin position="1"/>
        <end position="18"/>
    </location>
</feature>
<proteinExistence type="predicted"/>